<dbReference type="GO" id="GO:0007409">
    <property type="term" value="P:axonogenesis"/>
    <property type="evidence" value="ECO:0007669"/>
    <property type="project" value="TreeGrafter"/>
</dbReference>
<keyword evidence="4" id="KW-1185">Reference proteome</keyword>
<reference evidence="3 4" key="1">
    <citation type="journal article" date="2022" name="Nat. Ecol. Evol.">
        <title>A masculinizing supergene underlies an exaggerated male reproductive morph in a spider.</title>
        <authorList>
            <person name="Hendrickx F."/>
            <person name="De Corte Z."/>
            <person name="Sonet G."/>
            <person name="Van Belleghem S.M."/>
            <person name="Kostlbacher S."/>
            <person name="Vangestel C."/>
        </authorList>
    </citation>
    <scope>NUCLEOTIDE SEQUENCE [LARGE SCALE GENOMIC DNA]</scope>
    <source>
        <strain evidence="3">W744_W776</strain>
    </source>
</reference>
<proteinExistence type="predicted"/>
<dbReference type="GO" id="GO:0030424">
    <property type="term" value="C:axon"/>
    <property type="evidence" value="ECO:0007669"/>
    <property type="project" value="TreeGrafter"/>
</dbReference>
<dbReference type="Pfam" id="PF14649">
    <property type="entry name" value="Spatacsin_C"/>
    <property type="match status" value="1"/>
</dbReference>
<evidence type="ECO:0000256" key="1">
    <source>
        <dbReference type="SAM" id="MobiDB-lite"/>
    </source>
</evidence>
<dbReference type="PANTHER" id="PTHR13650">
    <property type="entry name" value="SPATACSIN"/>
    <property type="match status" value="1"/>
</dbReference>
<feature type="non-terminal residue" evidence="3">
    <location>
        <position position="2133"/>
    </location>
</feature>
<accession>A0AAV6U204</accession>
<evidence type="ECO:0000313" key="4">
    <source>
        <dbReference type="Proteomes" id="UP000827092"/>
    </source>
</evidence>
<dbReference type="Proteomes" id="UP000827092">
    <property type="component" value="Unassembled WGS sequence"/>
</dbReference>
<name>A0AAV6U204_9ARAC</name>
<gene>
    <name evidence="3" type="ORF">JTE90_026983</name>
</gene>
<dbReference type="GO" id="GO:0030425">
    <property type="term" value="C:dendrite"/>
    <property type="evidence" value="ECO:0007669"/>
    <property type="project" value="TreeGrafter"/>
</dbReference>
<comment type="caution">
    <text evidence="3">The sequence shown here is derived from an EMBL/GenBank/DDBJ whole genome shotgun (WGS) entry which is preliminary data.</text>
</comment>
<dbReference type="EMBL" id="JAFNEN010000711">
    <property type="protein sequence ID" value="KAG8178215.1"/>
    <property type="molecule type" value="Genomic_DNA"/>
</dbReference>
<feature type="region of interest" description="Disordered" evidence="1">
    <location>
        <begin position="1352"/>
        <end position="1377"/>
    </location>
</feature>
<dbReference type="GO" id="GO:0008088">
    <property type="term" value="P:axo-dendritic transport"/>
    <property type="evidence" value="ECO:0007669"/>
    <property type="project" value="TreeGrafter"/>
</dbReference>
<dbReference type="GO" id="GO:0048489">
    <property type="term" value="P:synaptic vesicle transport"/>
    <property type="evidence" value="ECO:0007669"/>
    <property type="project" value="TreeGrafter"/>
</dbReference>
<dbReference type="InterPro" id="IPR028107">
    <property type="entry name" value="Spatacsin_C_dom"/>
</dbReference>
<protein>
    <recommendedName>
        <fullName evidence="2">Spatacsin C-terminal domain-containing protein</fullName>
    </recommendedName>
</protein>
<dbReference type="PANTHER" id="PTHR13650:SF0">
    <property type="entry name" value="SPATACSIN"/>
    <property type="match status" value="1"/>
</dbReference>
<feature type="domain" description="Spatacsin C-terminal" evidence="2">
    <location>
        <begin position="2027"/>
        <end position="2131"/>
    </location>
</feature>
<dbReference type="InterPro" id="IPR028103">
    <property type="entry name" value="Spatacsin"/>
</dbReference>
<dbReference type="GO" id="GO:0007268">
    <property type="term" value="P:chemical synaptic transmission"/>
    <property type="evidence" value="ECO:0007669"/>
    <property type="project" value="TreeGrafter"/>
</dbReference>
<evidence type="ECO:0000259" key="2">
    <source>
        <dbReference type="Pfam" id="PF14649"/>
    </source>
</evidence>
<evidence type="ECO:0000313" key="3">
    <source>
        <dbReference type="EMBL" id="KAG8178215.1"/>
    </source>
</evidence>
<sequence>MALKTLLIKHFPKICTNIESVTATTDLNVLSIYNSNDELLVYLLKSPSTSVSFSNVVSFAWLEDNYNQIDYRIIIINKEKEICYYSICIKDTENAQVPSLEKTLLSRWRVQNIFQSFQELAKSLGEISSIQILRFESKEVILVFDGKVVVSFYPSNEVFPTIMSIVDLRENSPSHKKVLLLKDVLFALNDCGTKIYIYSFINNTKLKELEFSDYSSKSKQDLSVHTFTVNLKLNLLIFISDDGQIFSMTFDLSSHPNPKSQMGSTITAFTKHYPSVGRLNEKWRRYSTSSSCIQPLSFSCDTEGLVLKDLVIVENKLCFWYSDELVSVVGIHVLDSDRPTLCQRLPQPSFLIKSGSEEVPFPLLMFSDDKIFLVLYNLEQDKLVNELMIYPSSGAVETLSSLNNWNSIHMDIEVLKLGLSNRQLYTVEFFLKTLFEGFCQLWNSAISEQWKVKVEKDCSLWDEILNLVLENVYNNITDSYSCQYAEQLLQVLIKMVIQIISVVESKKIEEDNFNESDKNFFLDTFSKSLFKMRKLLRESEFGNADASDSEENGTSLKDYSEKVSNQWKKWEQLSKEEVIHDSILSGNIPLAQSFLSLHNKDASSVSYADFETAAEDLLLSYLRQGLMEESLNILLNMGIDINCKLLDIFKSTPERDIRALMLKELQERDLLTQEDLQSLQFISLLENLYPCTSFQHAQLLMDEKSMLKEDTLCAKPVHKGTLQVGDFSDFNQDNSESGSYCRIVLNWLLSWDSDIKGRILSPHYLKNSPVLDYFIKEDTFEIDKMSVWCYLLENGNLPYLMNWVDIWLGIHPQNSDCFSALDKWPLTGEMINLIPEKAASHVSETLLNALARQGIFCEEELENISLFLSRIGRSQCDINDMAIFTSEKACISFSDLCHRLVHYCLKHNLVHYLFTFLSNNYKKFTVWPSCQLCNVPLLNLTKAFYRWSQNYNDSLIAYEAVASAAQYVFQLPNISSSEILCNVPLPLSVAVLLFKPQSLSTSVKEVLSLSSAEAVQNLKAKFRAHPLLYNFLFKTSEERDQPDITVYELLKGTTKFDTSQLFGWQSANSLKSEDSLNELPHFSLKSLSEQYGLKKELTYLYYLTEGRPNYSYLKFIAQEVVLETGLSISRVRAACRDVTDYALSNYKSSDICAACICFVELLGQDSLPLRMCLVAANMLHEAQIPESDAEYEKNCLEIGRKFKQAYASRDAAVALISEMEQIVLNSWNPFNTDTNALFNDLILWMPVMSLSHLFEVEAGNTYLYECGKQNDWLKFLVFSQIFQIPKEQILKATSRFSNSCISYHIFHSLHRTSSLLFDVAYETKTVPTLKTPKKDTRKSWYTRIGVIKKTQKSPAADAKKPTSQEEDNVSITSEETSNSSDVDLRSFVLKDLFSQLLLANNSDSPKDCLLHTSFEIKNPILALISASYPDARLENCFFVWLYTTLWHSREISKQLESSFPEINVTNCSTDDLDNLIILSVQNLKILTLWQGVHLFLPNTPLPSLLGFLRSFMVYKKFDSTIESFQNALWDYPKHFEKSSVIQSRHWIEHLCVCILKEAVIACSTSYERHTMLQHFHHTQIEKTFSAEVKIPGYMKVYKMVQCLGESVQDVDIKNLFLAENNPTYTSTCWDAVKKLLICHLYEEAQMFATAAKLPQEEMLMLQINHETDETRKSANWDSLPFRVKFWGNMLPRLKVLRLYTAVDFLEVQCEISDKFGEKYFLLKSVIDLIKESKESGRIEADSYNLEVLNRKMWWWCIKAEVNYELIPEIFDVKSLHTFHMEDAFSPVNVPSASCCIDDKLEQEALSSIMGQFLQKKDLQKAFELATTFNYECSDLQVIKTCLELATKTVDLDAIDFSSPNNIPEVPSSRTIRSLVLWVASVTEGPLYEKKHIIQSMKKLSKKCTIGTTICYQILVHFTVASVLNVTYESIAKEKDAFDMLKNILVLKLNDKHVLAKSLIVVHELGDMEVAKFLTEEIWYSLLVLGSTNLVMIPEDKNAFSEQVIYDPLRANEGFQLIVKLCQDPSFLGNYLMNKFSSEASELTDKSSDQSFTILVDLLICAHECFTAACNMDGISEILHSALMLVNLLEEADKFLIMVHLLTGLGRYSEMMYVFDILKSHDKLNILFEKQIAD</sequence>
<organism evidence="3 4">
    <name type="scientific">Oedothorax gibbosus</name>
    <dbReference type="NCBI Taxonomy" id="931172"/>
    <lineage>
        <taxon>Eukaryota</taxon>
        <taxon>Metazoa</taxon>
        <taxon>Ecdysozoa</taxon>
        <taxon>Arthropoda</taxon>
        <taxon>Chelicerata</taxon>
        <taxon>Arachnida</taxon>
        <taxon>Araneae</taxon>
        <taxon>Araneomorphae</taxon>
        <taxon>Entelegynae</taxon>
        <taxon>Araneoidea</taxon>
        <taxon>Linyphiidae</taxon>
        <taxon>Erigoninae</taxon>
        <taxon>Oedothorax</taxon>
    </lineage>
</organism>
<dbReference type="GO" id="GO:0005737">
    <property type="term" value="C:cytoplasm"/>
    <property type="evidence" value="ECO:0007669"/>
    <property type="project" value="TreeGrafter"/>
</dbReference>
<dbReference type="GO" id="GO:0045202">
    <property type="term" value="C:synapse"/>
    <property type="evidence" value="ECO:0007669"/>
    <property type="project" value="TreeGrafter"/>
</dbReference>